<comment type="caution">
    <text evidence="12">The sequence shown here is derived from an EMBL/GenBank/DDBJ whole genome shotgun (WGS) entry which is preliminary data.</text>
</comment>
<dbReference type="PROSITE" id="PS51755">
    <property type="entry name" value="OMPR_PHOB"/>
    <property type="match status" value="1"/>
</dbReference>
<reference evidence="12 13" key="1">
    <citation type="submission" date="2021-10" db="EMBL/GenBank/DDBJ databases">
        <title>Collection of gut derived symbiotic bacterial strains cultured from healthy donors.</title>
        <authorList>
            <person name="Lin H."/>
            <person name="Littmann E."/>
            <person name="Kohout C."/>
            <person name="Pamer E.G."/>
        </authorList>
    </citation>
    <scope>NUCLEOTIDE SEQUENCE [LARGE SCALE GENOMIC DNA]</scope>
    <source>
        <strain evidence="12 13">DFI.1.165</strain>
    </source>
</reference>
<evidence type="ECO:0000256" key="7">
    <source>
        <dbReference type="ARBA" id="ARBA00024867"/>
    </source>
</evidence>
<dbReference type="PANTHER" id="PTHR48111">
    <property type="entry name" value="REGULATOR OF RPOS"/>
    <property type="match status" value="1"/>
</dbReference>
<keyword evidence="3" id="KW-0902">Two-component regulatory system</keyword>
<dbReference type="CDD" id="cd17574">
    <property type="entry name" value="REC_OmpR"/>
    <property type="match status" value="1"/>
</dbReference>
<dbReference type="Pfam" id="PF00072">
    <property type="entry name" value="Response_reg"/>
    <property type="match status" value="1"/>
</dbReference>
<evidence type="ECO:0000256" key="8">
    <source>
        <dbReference type="PROSITE-ProRule" id="PRU00169"/>
    </source>
</evidence>
<keyword evidence="5 9" id="KW-0238">DNA-binding</keyword>
<dbReference type="InterPro" id="IPR001867">
    <property type="entry name" value="OmpR/PhoB-type_DNA-bd"/>
</dbReference>
<dbReference type="CDD" id="cd00383">
    <property type="entry name" value="trans_reg_C"/>
    <property type="match status" value="1"/>
</dbReference>
<dbReference type="InterPro" id="IPR036388">
    <property type="entry name" value="WH-like_DNA-bd_sf"/>
</dbReference>
<evidence type="ECO:0000256" key="9">
    <source>
        <dbReference type="PROSITE-ProRule" id="PRU01091"/>
    </source>
</evidence>
<dbReference type="PROSITE" id="PS50110">
    <property type="entry name" value="RESPONSE_REGULATORY"/>
    <property type="match status" value="1"/>
</dbReference>
<evidence type="ECO:0000313" key="13">
    <source>
        <dbReference type="Proteomes" id="UP001299546"/>
    </source>
</evidence>
<dbReference type="InterPro" id="IPR011006">
    <property type="entry name" value="CheY-like_superfamily"/>
</dbReference>
<proteinExistence type="predicted"/>
<organism evidence="12 13">
    <name type="scientific">Bariatricus massiliensis</name>
    <dbReference type="NCBI Taxonomy" id="1745713"/>
    <lineage>
        <taxon>Bacteria</taxon>
        <taxon>Bacillati</taxon>
        <taxon>Bacillota</taxon>
        <taxon>Clostridia</taxon>
        <taxon>Lachnospirales</taxon>
        <taxon>Lachnospiraceae</taxon>
        <taxon>Bariatricus</taxon>
    </lineage>
</organism>
<evidence type="ECO:0000256" key="1">
    <source>
        <dbReference type="ARBA" id="ARBA00018672"/>
    </source>
</evidence>
<dbReference type="Gene3D" id="6.10.250.690">
    <property type="match status" value="1"/>
</dbReference>
<evidence type="ECO:0000256" key="4">
    <source>
        <dbReference type="ARBA" id="ARBA00023015"/>
    </source>
</evidence>
<keyword evidence="6" id="KW-0804">Transcription</keyword>
<feature type="DNA-binding region" description="OmpR/PhoB-type" evidence="9">
    <location>
        <begin position="126"/>
        <end position="225"/>
    </location>
</feature>
<evidence type="ECO:0000256" key="2">
    <source>
        <dbReference type="ARBA" id="ARBA00022553"/>
    </source>
</evidence>
<name>A0ABS8DGU7_9FIRM</name>
<evidence type="ECO:0000259" key="11">
    <source>
        <dbReference type="PROSITE" id="PS51755"/>
    </source>
</evidence>
<feature type="modified residue" description="4-aspartylphosphate" evidence="8">
    <location>
        <position position="53"/>
    </location>
</feature>
<accession>A0ABS8DGU7</accession>
<evidence type="ECO:0000313" key="12">
    <source>
        <dbReference type="EMBL" id="MCB7387626.1"/>
    </source>
</evidence>
<dbReference type="Proteomes" id="UP001299546">
    <property type="component" value="Unassembled WGS sequence"/>
</dbReference>
<gene>
    <name evidence="12" type="ORF">LIZ65_10050</name>
</gene>
<feature type="domain" description="OmpR/PhoB-type" evidence="11">
    <location>
        <begin position="126"/>
        <end position="225"/>
    </location>
</feature>
<keyword evidence="4" id="KW-0805">Transcription regulation</keyword>
<keyword evidence="13" id="KW-1185">Reference proteome</keyword>
<feature type="domain" description="Response regulatory" evidence="10">
    <location>
        <begin position="4"/>
        <end position="117"/>
    </location>
</feature>
<evidence type="ECO:0000256" key="3">
    <source>
        <dbReference type="ARBA" id="ARBA00023012"/>
    </source>
</evidence>
<dbReference type="SMART" id="SM00862">
    <property type="entry name" value="Trans_reg_C"/>
    <property type="match status" value="1"/>
</dbReference>
<dbReference type="Gene3D" id="1.10.10.10">
    <property type="entry name" value="Winged helix-like DNA-binding domain superfamily/Winged helix DNA-binding domain"/>
    <property type="match status" value="1"/>
</dbReference>
<dbReference type="InterPro" id="IPR039420">
    <property type="entry name" value="WalR-like"/>
</dbReference>
<comment type="function">
    <text evidence="7">May play the central regulatory role in sporulation. It may be an element of the effector pathway responsible for the activation of sporulation genes in response to nutritional stress. Spo0A may act in concert with spo0H (a sigma factor) to control the expression of some genes that are critical to the sporulation process.</text>
</comment>
<dbReference type="RefSeq" id="WP_199882856.1">
    <property type="nucleotide sequence ID" value="NZ_JAJCIQ010000006.1"/>
</dbReference>
<sequence>MKKEILIVEDDKDLAEVAVDYLTDQGLGCVCAGSAEEAEECLYEYPIRLIVLDINLPGMNGFRFCERLRRETEVPVIFISARTSDTDKVNALMLGGDDYLAKPYSLVELYSRILALMRRTYGYSRNQKLEFGDIAIDQMSRSVTKRGMAVEMTAKMYDLLVYLYRHPGEVLSKEKLFTEIWGYGSESSISVLPVHIRWLRERVEENPAQPVHILTVHGKGYRFER</sequence>
<evidence type="ECO:0000256" key="5">
    <source>
        <dbReference type="ARBA" id="ARBA00023125"/>
    </source>
</evidence>
<evidence type="ECO:0000256" key="6">
    <source>
        <dbReference type="ARBA" id="ARBA00023163"/>
    </source>
</evidence>
<dbReference type="EMBL" id="JAJCIS010000005">
    <property type="protein sequence ID" value="MCB7387626.1"/>
    <property type="molecule type" value="Genomic_DNA"/>
</dbReference>
<keyword evidence="2 8" id="KW-0597">Phosphoprotein</keyword>
<dbReference type="Gene3D" id="3.40.50.2300">
    <property type="match status" value="1"/>
</dbReference>
<protein>
    <recommendedName>
        <fullName evidence="1">Stage 0 sporulation protein A homolog</fullName>
    </recommendedName>
</protein>
<dbReference type="PANTHER" id="PTHR48111:SF1">
    <property type="entry name" value="TWO-COMPONENT RESPONSE REGULATOR ORR33"/>
    <property type="match status" value="1"/>
</dbReference>
<evidence type="ECO:0000259" key="10">
    <source>
        <dbReference type="PROSITE" id="PS50110"/>
    </source>
</evidence>
<dbReference type="Pfam" id="PF00486">
    <property type="entry name" value="Trans_reg_C"/>
    <property type="match status" value="1"/>
</dbReference>
<dbReference type="SUPFAM" id="SSF52172">
    <property type="entry name" value="CheY-like"/>
    <property type="match status" value="1"/>
</dbReference>
<dbReference type="SMART" id="SM00448">
    <property type="entry name" value="REC"/>
    <property type="match status" value="1"/>
</dbReference>
<dbReference type="InterPro" id="IPR001789">
    <property type="entry name" value="Sig_transdc_resp-reg_receiver"/>
</dbReference>